<organism evidence="2 3">
    <name type="scientific">Tessaracoccus bendigoensis DSM 12906</name>
    <dbReference type="NCBI Taxonomy" id="1123357"/>
    <lineage>
        <taxon>Bacteria</taxon>
        <taxon>Bacillati</taxon>
        <taxon>Actinomycetota</taxon>
        <taxon>Actinomycetes</taxon>
        <taxon>Propionibacteriales</taxon>
        <taxon>Propionibacteriaceae</taxon>
        <taxon>Tessaracoccus</taxon>
    </lineage>
</organism>
<feature type="compositionally biased region" description="Polar residues" evidence="1">
    <location>
        <begin position="30"/>
        <end position="39"/>
    </location>
</feature>
<evidence type="ECO:0000313" key="2">
    <source>
        <dbReference type="EMBL" id="SHI91720.1"/>
    </source>
</evidence>
<evidence type="ECO:0000256" key="1">
    <source>
        <dbReference type="SAM" id="MobiDB-lite"/>
    </source>
</evidence>
<protein>
    <submittedName>
        <fullName evidence="2">Uncharacterized protein</fullName>
    </submittedName>
</protein>
<name>A0A1M6F222_9ACTN</name>
<sequence length="49" mass="5257">MLIMLIGVLVSVGMLVAVFTMDKESDRPDPQSSAQTSVIVRTPSADGHR</sequence>
<feature type="region of interest" description="Disordered" evidence="1">
    <location>
        <begin position="23"/>
        <end position="49"/>
    </location>
</feature>
<dbReference type="Proteomes" id="UP000184512">
    <property type="component" value="Unassembled WGS sequence"/>
</dbReference>
<dbReference type="AlphaFoldDB" id="A0A1M6F222"/>
<dbReference type="EMBL" id="FQZG01000019">
    <property type="protein sequence ID" value="SHI91720.1"/>
    <property type="molecule type" value="Genomic_DNA"/>
</dbReference>
<keyword evidence="3" id="KW-1185">Reference proteome</keyword>
<gene>
    <name evidence="2" type="ORF">SAMN02745244_01342</name>
</gene>
<evidence type="ECO:0000313" key="3">
    <source>
        <dbReference type="Proteomes" id="UP000184512"/>
    </source>
</evidence>
<reference evidence="2 3" key="1">
    <citation type="submission" date="2016-11" db="EMBL/GenBank/DDBJ databases">
        <authorList>
            <person name="Jaros S."/>
            <person name="Januszkiewicz K."/>
            <person name="Wedrychowicz H."/>
        </authorList>
    </citation>
    <scope>NUCLEOTIDE SEQUENCE [LARGE SCALE GENOMIC DNA]</scope>
    <source>
        <strain evidence="2 3">DSM 12906</strain>
    </source>
</reference>
<proteinExistence type="predicted"/>
<accession>A0A1M6F222</accession>
<dbReference type="STRING" id="1123357.SAMN02745244_01342"/>